<reference evidence="3 4" key="1">
    <citation type="journal article" date="2016" name="ISME J.">
        <title>Chasing the elusive Euryarchaeota class WSA2: genomes reveal a uniquely fastidious methyl-reducing methanogen.</title>
        <authorList>
            <person name="Nobu M.K."/>
            <person name="Narihiro T."/>
            <person name="Kuroda K."/>
            <person name="Mei R."/>
            <person name="Liu W.T."/>
        </authorList>
    </citation>
    <scope>NUCLEOTIDE SEQUENCE [LARGE SCALE GENOMIC DNA]</scope>
    <source>
        <strain evidence="3">U1lsi0528_Bin055</strain>
    </source>
</reference>
<name>A0A150J333_9EURY</name>
<proteinExistence type="predicted"/>
<dbReference type="InterPro" id="IPR003141">
    <property type="entry name" value="Pol/His_phosphatase_N"/>
</dbReference>
<feature type="domain" description="Polymerase/histidinol phosphatase N-terminal" evidence="2">
    <location>
        <begin position="5"/>
        <end position="77"/>
    </location>
</feature>
<dbReference type="Gene3D" id="3.20.20.140">
    <property type="entry name" value="Metal-dependent hydrolases"/>
    <property type="match status" value="1"/>
</dbReference>
<dbReference type="GO" id="GO:0035312">
    <property type="term" value="F:5'-3' DNA exonuclease activity"/>
    <property type="evidence" value="ECO:0007669"/>
    <property type="project" value="TreeGrafter"/>
</dbReference>
<comment type="caution">
    <text evidence="3">The sequence shown here is derived from an EMBL/GenBank/DDBJ whole genome shotgun (WGS) entry which is preliminary data.</text>
</comment>
<gene>
    <name evidence="3" type="ORF">AMQ22_01282</name>
</gene>
<dbReference type="InterPro" id="IPR016195">
    <property type="entry name" value="Pol/histidinol_Pase-like"/>
</dbReference>
<evidence type="ECO:0000313" key="4">
    <source>
        <dbReference type="Proteomes" id="UP000075398"/>
    </source>
</evidence>
<dbReference type="PANTHER" id="PTHR42924:SF3">
    <property type="entry name" value="POLYMERASE_HISTIDINOL PHOSPHATASE N-TERMINAL DOMAIN-CONTAINING PROTEIN"/>
    <property type="match status" value="1"/>
</dbReference>
<dbReference type="SUPFAM" id="SSF89550">
    <property type="entry name" value="PHP domain-like"/>
    <property type="match status" value="1"/>
</dbReference>
<keyword evidence="1" id="KW-0472">Membrane</keyword>
<organism evidence="3 4">
    <name type="scientific">Candidatus Methanofastidiosum methylothiophilum</name>
    <dbReference type="NCBI Taxonomy" id="1705564"/>
    <lineage>
        <taxon>Archaea</taxon>
        <taxon>Methanobacteriati</taxon>
        <taxon>Methanobacteriota</taxon>
        <taxon>Stenosarchaea group</taxon>
        <taxon>Candidatus Methanofastidiosia</taxon>
        <taxon>Candidatus Methanofastidiosales</taxon>
        <taxon>Candidatus Methanofastidiosaceae</taxon>
        <taxon>Candidatus Methanofastidiosum</taxon>
    </lineage>
</organism>
<keyword evidence="1" id="KW-1133">Transmembrane helix</keyword>
<evidence type="ECO:0000313" key="3">
    <source>
        <dbReference type="EMBL" id="KYC51558.1"/>
    </source>
</evidence>
<accession>A0A150J333</accession>
<dbReference type="InterPro" id="IPR052018">
    <property type="entry name" value="PHP_domain"/>
</dbReference>
<dbReference type="PANTHER" id="PTHR42924">
    <property type="entry name" value="EXONUCLEASE"/>
    <property type="match status" value="1"/>
</dbReference>
<dbReference type="CDD" id="cd07432">
    <property type="entry name" value="PHP_HisPPase"/>
    <property type="match status" value="1"/>
</dbReference>
<protein>
    <submittedName>
        <fullName evidence="3">PHP domain protein</fullName>
    </submittedName>
</protein>
<dbReference type="Pfam" id="PF13263">
    <property type="entry name" value="PHP_C"/>
    <property type="match status" value="1"/>
</dbReference>
<dbReference type="SMART" id="SM00481">
    <property type="entry name" value="POLIIIAc"/>
    <property type="match status" value="1"/>
</dbReference>
<feature type="transmembrane region" description="Helical" evidence="1">
    <location>
        <begin position="240"/>
        <end position="260"/>
    </location>
</feature>
<evidence type="ECO:0000259" key="2">
    <source>
        <dbReference type="SMART" id="SM00481"/>
    </source>
</evidence>
<dbReference type="PATRIC" id="fig|1705409.3.peg.1331"/>
<sequence>MISKADIHIHTKYSGNSKDFSFIPDSISRPEKIIKVAEKKAIDLIAITDHNTIRGGIEVEKLAPSKVIVGEEILTKDGEILGLFLNQSIPPGLSAEETIEKVKEQGGLTVAPHPYSVICPSLKNKIFYLDLDGIEVFNGFHRDGVLNRKTFQENKIIRKASLAGSDAHTERMVGNCYTTFEGESPDDLYKAIKKRKTSIGGSVTPLFQTMLWSWNTGCHIMKKSIADILMGKDIKKNTGLVIGSGLSVIPFMPVMAAIVINRYHTKKVEKEYPFENLIFNLDNKLKNNRSIDGASIDINDIANKIYLTSIENLIFNMDCNFKNRDNLDTDIDMRHTDIFNKMYANSAIEV</sequence>
<dbReference type="EMBL" id="LNGC01000056">
    <property type="protein sequence ID" value="KYC51558.1"/>
    <property type="molecule type" value="Genomic_DNA"/>
</dbReference>
<dbReference type="Proteomes" id="UP000075398">
    <property type="component" value="Unassembled WGS sequence"/>
</dbReference>
<dbReference type="AlphaFoldDB" id="A0A150J333"/>
<evidence type="ECO:0000256" key="1">
    <source>
        <dbReference type="SAM" id="Phobius"/>
    </source>
</evidence>
<dbReference type="GO" id="GO:0004534">
    <property type="term" value="F:5'-3' RNA exonuclease activity"/>
    <property type="evidence" value="ECO:0007669"/>
    <property type="project" value="TreeGrafter"/>
</dbReference>
<keyword evidence="1" id="KW-0812">Transmembrane</keyword>